<feature type="compositionally biased region" description="Basic and acidic residues" evidence="6">
    <location>
        <begin position="388"/>
        <end position="419"/>
    </location>
</feature>
<dbReference type="PANTHER" id="PTHR24270">
    <property type="entry name" value="LOW-DENSITY LIPOPROTEIN RECEPTOR-RELATED"/>
    <property type="match status" value="1"/>
</dbReference>
<feature type="region of interest" description="Disordered" evidence="6">
    <location>
        <begin position="1345"/>
        <end position="1373"/>
    </location>
</feature>
<keyword evidence="4 7" id="KW-1133">Transmembrane helix</keyword>
<evidence type="ECO:0000256" key="5">
    <source>
        <dbReference type="ARBA" id="ARBA00023136"/>
    </source>
</evidence>
<dbReference type="OrthoDB" id="10428133at2759"/>
<feature type="region of interest" description="Disordered" evidence="6">
    <location>
        <begin position="97"/>
        <end position="136"/>
    </location>
</feature>
<dbReference type="EMBL" id="CAJNDS010002127">
    <property type="protein sequence ID" value="CAE7341991.1"/>
    <property type="molecule type" value="Genomic_DNA"/>
</dbReference>
<keyword evidence="2 7" id="KW-0812">Transmembrane</keyword>
<protein>
    <submittedName>
        <fullName evidence="8">PRY3 protein</fullName>
    </submittedName>
</protein>
<feature type="compositionally biased region" description="Low complexity" evidence="6">
    <location>
        <begin position="108"/>
        <end position="124"/>
    </location>
</feature>
<organism evidence="8 9">
    <name type="scientific">Symbiodinium natans</name>
    <dbReference type="NCBI Taxonomy" id="878477"/>
    <lineage>
        <taxon>Eukaryota</taxon>
        <taxon>Sar</taxon>
        <taxon>Alveolata</taxon>
        <taxon>Dinophyceae</taxon>
        <taxon>Suessiales</taxon>
        <taxon>Symbiodiniaceae</taxon>
        <taxon>Symbiodinium</taxon>
    </lineage>
</organism>
<feature type="transmembrane region" description="Helical" evidence="7">
    <location>
        <begin position="1233"/>
        <end position="1255"/>
    </location>
</feature>
<feature type="compositionally biased region" description="Basic and acidic residues" evidence="6">
    <location>
        <begin position="1353"/>
        <end position="1365"/>
    </location>
</feature>
<reference evidence="8" key="1">
    <citation type="submission" date="2021-02" db="EMBL/GenBank/DDBJ databases">
        <authorList>
            <person name="Dougan E. K."/>
            <person name="Rhodes N."/>
            <person name="Thang M."/>
            <person name="Chan C."/>
        </authorList>
    </citation>
    <scope>NUCLEOTIDE SEQUENCE</scope>
</reference>
<evidence type="ECO:0000313" key="9">
    <source>
        <dbReference type="Proteomes" id="UP000604046"/>
    </source>
</evidence>
<evidence type="ECO:0000313" key="8">
    <source>
        <dbReference type="EMBL" id="CAE7341991.1"/>
    </source>
</evidence>
<proteinExistence type="predicted"/>
<evidence type="ECO:0000256" key="2">
    <source>
        <dbReference type="ARBA" id="ARBA00022692"/>
    </source>
</evidence>
<keyword evidence="3" id="KW-0677">Repeat</keyword>
<dbReference type="Proteomes" id="UP000604046">
    <property type="component" value="Unassembled WGS sequence"/>
</dbReference>
<evidence type="ECO:0000256" key="6">
    <source>
        <dbReference type="SAM" id="MobiDB-lite"/>
    </source>
</evidence>
<name>A0A812PG66_9DINO</name>
<comment type="subcellular location">
    <subcellularLocation>
        <location evidence="1">Membrane</location>
        <topology evidence="1">Single-pass membrane protein</topology>
    </subcellularLocation>
</comment>
<sequence length="1373" mass="147543">MTRGLVLGQRSLARGPLASAGPAQISSQRWPSADPALAPPCNRSCPSTAGCSCEDNEHRCLDKDVVLELKDTGRYVCYAKANQTWFALSVYVAKGEEEEEEGGEHENNSVGGEEGYGSSSSRDGAGVAQPGRHGRLVEPITRATEAGRSTQGGQLQPQGGTTTWEEVARLAGQVCRGWGALTTEERMQDTMTILHLVRQGRRWLDAVKRTSNWELQSMAESKAAEAEQAALLALSYPNHHQAAGQIQHVQHHAEACVGAEAIALEVTLNTGESEQASEGVHPADAISLAAGGEEAAPAGDRGWLQTGGHPAMRARSILRHLLPFTGGEVRQQVQAALGALDEWSTELWGGELLAIEDTLGNSGEEMHPPPPPPTHHAEGTGRGTDGGDGGRGRGHVEEHRELPPPEEELHDRDNGRDTETEICDLEGGVEGGRCNALPTTPGAGGPSTQATVPWNPPPPLSYTLTPAQFEGPVRRYRGVEQPTYSNRYVMQDCFDSTACPSLWCDESTAKMCLFSSVGPWVPGGRGHGGHGMERAERAKGAGSVVVGAMWDHGAMSHGCQGVEGMGAMRWNGRCTGPFGDICVPRDAVCPQFCQGQNVCNVDNFDDQGRILGSSTVCVSKNEACPCGDKAVRCDEGHCVPESEGCQTCDLLTHRWCYALSFTIDGNYNPAIPTAESCVPFSQPCQCGENAQVCNWTDASGRQQQECLPAADSCPLVCVGNKTCVIVDYNLGGEIGAVREECQSSSDEDCPCGSNAISCIDVGKDSYCLPRPGRCPVVCGEDEEPCYRPGYDAEGNHLPPEETCVRKGLTCGCGQNSFACDTDGNLTQCLPIIGGYCPQCLAGEVECPHVLNFQPNGTQVEGWVEPIRNCASSLLDCPCGREAQMCDSLGRCIFKGAACCMYDQKLCVLTDYMPDGHLTGYREICWLLTEPCPCGANTHRCPGTEVCLPESIKEAICPCDPWQKTCELTEYSETGVPETSWKLCVDQEKPCPCGRNSLRCLDPLENRTTCIAKVTSGIANACPAPCSINDLARGSQTCVQIDHVSETVQITRVSCQPWGDCSAGASMKICPSGATVPVWQQCQLGRQARPNVTSEILEISRMILQMSMIRADAHAALASAELQLRYMVEIPTETLTALSLVGRTLTFTISGPGKQSSTRRLQEISSAAAWDDPSDLTGRLREEVMRRSSSALHALDRIGTFSAGISIDTQRYTLEPLHAPDPLSNSPKTWEGPGVTLVAVLVLASIATICLSCLCIRRARALCSKSHSKTALKDSTAQEDAHVPAQRPPTPVSFEEDLTPTPSQRVHLLVSGRFNSCQKMRYMQRVKELLDSQGVPTYMVDAGGCGNAGPRPGGPRDLRYLRDRGLHTRGFHTR</sequence>
<feature type="region of interest" description="Disordered" evidence="6">
    <location>
        <begin position="360"/>
        <end position="419"/>
    </location>
</feature>
<evidence type="ECO:0000256" key="7">
    <source>
        <dbReference type="SAM" id="Phobius"/>
    </source>
</evidence>
<keyword evidence="5 7" id="KW-0472">Membrane</keyword>
<evidence type="ECO:0000256" key="3">
    <source>
        <dbReference type="ARBA" id="ARBA00022737"/>
    </source>
</evidence>
<comment type="caution">
    <text evidence="8">The sequence shown here is derived from an EMBL/GenBank/DDBJ whole genome shotgun (WGS) entry which is preliminary data.</text>
</comment>
<evidence type="ECO:0000256" key="4">
    <source>
        <dbReference type="ARBA" id="ARBA00022989"/>
    </source>
</evidence>
<dbReference type="GO" id="GO:0005886">
    <property type="term" value="C:plasma membrane"/>
    <property type="evidence" value="ECO:0007669"/>
    <property type="project" value="TreeGrafter"/>
</dbReference>
<keyword evidence="9" id="KW-1185">Reference proteome</keyword>
<feature type="region of interest" description="Disordered" evidence="6">
    <location>
        <begin position="1272"/>
        <end position="1298"/>
    </location>
</feature>
<gene>
    <name evidence="8" type="primary">PRY3</name>
    <name evidence="8" type="ORF">SNAT2548_LOCUS17898</name>
</gene>
<evidence type="ECO:0000256" key="1">
    <source>
        <dbReference type="ARBA" id="ARBA00004167"/>
    </source>
</evidence>
<accession>A0A812PG66</accession>
<dbReference type="InterPro" id="IPR050685">
    <property type="entry name" value="LDLR"/>
</dbReference>